<dbReference type="InterPro" id="IPR036706">
    <property type="entry name" value="VOMI_sf"/>
</dbReference>
<evidence type="ECO:0000256" key="1">
    <source>
        <dbReference type="SAM" id="SignalP"/>
    </source>
</evidence>
<keyword evidence="1" id="KW-0732">Signal</keyword>
<dbReference type="PANTHER" id="PTHR18841:SF0">
    <property type="entry name" value="VITELLINE MEMBRANE OUTER LAYER 1 HOMOLOG A-RELATED"/>
    <property type="match status" value="1"/>
</dbReference>
<accession>A0A813NQJ0</accession>
<dbReference type="Gene3D" id="2.100.10.20">
    <property type="entry name" value="Vitelline membrane outer layer protein I (VOMI)"/>
    <property type="match status" value="1"/>
</dbReference>
<evidence type="ECO:0008006" key="4">
    <source>
        <dbReference type="Google" id="ProtNLM"/>
    </source>
</evidence>
<dbReference type="OrthoDB" id="6108093at2759"/>
<proteinExistence type="predicted"/>
<gene>
    <name evidence="2" type="ORF">OXX778_LOCUS3193</name>
</gene>
<keyword evidence="3" id="KW-1185">Reference proteome</keyword>
<dbReference type="PANTHER" id="PTHR18841">
    <property type="entry name" value="VITELLINE MEMBRANE OUTER LAYER PROTEIN I-RELATED"/>
    <property type="match status" value="1"/>
</dbReference>
<dbReference type="GO" id="GO:0005615">
    <property type="term" value="C:extracellular space"/>
    <property type="evidence" value="ECO:0007669"/>
    <property type="project" value="TreeGrafter"/>
</dbReference>
<sequence length="254" mass="28019">MTVIITSFCISQLITSNLLSFSWNSNCISNTLLSDRIPNLAKCFILCQLTDCKSIDFNKTSSTCKISKIKEHNIGTISGLTITYTADYPMRTLSTDINGQGIWYDYDYCPLGSYAVGFNVKVDLSLTDKTGLNTIQLICNDVSNTKIVSYDGLFGTWGTSKFCSNNQKLTGFKLRYQSSLLGLSDDSAANSIVMYCEDKSALTPSLEGYEGSWYGAYYCTEGRAICGLSVQYESSNGIFDDTALNNVIFKCCTF</sequence>
<dbReference type="SUPFAM" id="SSF51092">
    <property type="entry name" value="Vitelline membrane outer protein-I (VMO-I)"/>
    <property type="match status" value="1"/>
</dbReference>
<evidence type="ECO:0000313" key="2">
    <source>
        <dbReference type="EMBL" id="CAF0737227.1"/>
    </source>
</evidence>
<comment type="caution">
    <text evidence="2">The sequence shown here is derived from an EMBL/GenBank/DDBJ whole genome shotgun (WGS) entry which is preliminary data.</text>
</comment>
<name>A0A813NQJ0_9BILA</name>
<dbReference type="Proteomes" id="UP000663879">
    <property type="component" value="Unassembled WGS sequence"/>
</dbReference>
<dbReference type="AlphaFoldDB" id="A0A813NQJ0"/>
<reference evidence="2" key="1">
    <citation type="submission" date="2021-02" db="EMBL/GenBank/DDBJ databases">
        <authorList>
            <person name="Nowell W R."/>
        </authorList>
    </citation>
    <scope>NUCLEOTIDE SEQUENCE</scope>
    <source>
        <strain evidence="2">Ploen Becks lab</strain>
    </source>
</reference>
<dbReference type="InterPro" id="IPR005515">
    <property type="entry name" value="VOMI"/>
</dbReference>
<dbReference type="Pfam" id="PF03762">
    <property type="entry name" value="VOMI"/>
    <property type="match status" value="1"/>
</dbReference>
<dbReference type="EMBL" id="CAJNOC010000275">
    <property type="protein sequence ID" value="CAF0737227.1"/>
    <property type="molecule type" value="Genomic_DNA"/>
</dbReference>
<feature type="chain" id="PRO_5032430792" description="Vitelline membrane outer layer 1-like protein" evidence="1">
    <location>
        <begin position="17"/>
        <end position="254"/>
    </location>
</feature>
<protein>
    <recommendedName>
        <fullName evidence="4">Vitelline membrane outer layer 1-like protein</fullName>
    </recommendedName>
</protein>
<feature type="signal peptide" evidence="1">
    <location>
        <begin position="1"/>
        <end position="16"/>
    </location>
</feature>
<organism evidence="2 3">
    <name type="scientific">Brachionus calyciflorus</name>
    <dbReference type="NCBI Taxonomy" id="104777"/>
    <lineage>
        <taxon>Eukaryota</taxon>
        <taxon>Metazoa</taxon>
        <taxon>Spiralia</taxon>
        <taxon>Gnathifera</taxon>
        <taxon>Rotifera</taxon>
        <taxon>Eurotatoria</taxon>
        <taxon>Monogononta</taxon>
        <taxon>Pseudotrocha</taxon>
        <taxon>Ploima</taxon>
        <taxon>Brachionidae</taxon>
        <taxon>Brachionus</taxon>
    </lineage>
</organism>
<evidence type="ECO:0000313" key="3">
    <source>
        <dbReference type="Proteomes" id="UP000663879"/>
    </source>
</evidence>